<dbReference type="AlphaFoldDB" id="A0AAV0NWM8"/>
<dbReference type="InterPro" id="IPR012337">
    <property type="entry name" value="RNaseH-like_sf"/>
</dbReference>
<dbReference type="SUPFAM" id="SSF53098">
    <property type="entry name" value="Ribonuclease H-like"/>
    <property type="match status" value="1"/>
</dbReference>
<protein>
    <submittedName>
        <fullName evidence="1">Uncharacterized protein</fullName>
    </submittedName>
</protein>
<proteinExistence type="predicted"/>
<dbReference type="Proteomes" id="UP001154282">
    <property type="component" value="Unassembled WGS sequence"/>
</dbReference>
<dbReference type="EMBL" id="CAMGYJ010000008">
    <property type="protein sequence ID" value="CAI0463090.1"/>
    <property type="molecule type" value="Genomic_DNA"/>
</dbReference>
<reference evidence="1" key="1">
    <citation type="submission" date="2022-08" db="EMBL/GenBank/DDBJ databases">
        <authorList>
            <person name="Gutierrez-Valencia J."/>
        </authorList>
    </citation>
    <scope>NUCLEOTIDE SEQUENCE</scope>
</reference>
<comment type="caution">
    <text evidence="1">The sequence shown here is derived from an EMBL/GenBank/DDBJ whole genome shotgun (WGS) entry which is preliminary data.</text>
</comment>
<name>A0AAV0NWM8_9ROSI</name>
<gene>
    <name evidence="1" type="ORF">LITE_LOCUS35627</name>
</gene>
<accession>A0AAV0NWM8</accession>
<keyword evidence="2" id="KW-1185">Reference proteome</keyword>
<evidence type="ECO:0000313" key="1">
    <source>
        <dbReference type="EMBL" id="CAI0463090.1"/>
    </source>
</evidence>
<evidence type="ECO:0000313" key="2">
    <source>
        <dbReference type="Proteomes" id="UP001154282"/>
    </source>
</evidence>
<sequence>MMNHRLSFGKILDLRMYMEGIEMQVAPVERIVFDVLYRDGVRLDERVNRGRWDQLILNPKQVLFGVMDSLVCFQIGEALRVRKISKSDIKVKSDFELRMEAGVPELEDLYGYYV</sequence>
<organism evidence="1 2">
    <name type="scientific">Linum tenue</name>
    <dbReference type="NCBI Taxonomy" id="586396"/>
    <lineage>
        <taxon>Eukaryota</taxon>
        <taxon>Viridiplantae</taxon>
        <taxon>Streptophyta</taxon>
        <taxon>Embryophyta</taxon>
        <taxon>Tracheophyta</taxon>
        <taxon>Spermatophyta</taxon>
        <taxon>Magnoliopsida</taxon>
        <taxon>eudicotyledons</taxon>
        <taxon>Gunneridae</taxon>
        <taxon>Pentapetalae</taxon>
        <taxon>rosids</taxon>
        <taxon>fabids</taxon>
        <taxon>Malpighiales</taxon>
        <taxon>Linaceae</taxon>
        <taxon>Linum</taxon>
    </lineage>
</organism>